<feature type="chain" id="PRO_5042479003" evidence="3">
    <location>
        <begin position="20"/>
        <end position="199"/>
    </location>
</feature>
<sequence>MKCLIVIAFAVFVFDVVRCQDIDSRNLRCLVCRTTIDELTNELSKISPEREIEVGNFRLDGKGNTIRKKVPLARSEVHISNVLDEICGKLSDYVRARYKSNGQLTILNLLDSSGGMNPEIAKVDIIQDSDLNKSLKYHCEAIIEEFEDGIVNVFRDGGKDADIKVCSEIANLCDDTIPDDEENKEGDASEENLGDRIEL</sequence>
<dbReference type="CTD" id="36046"/>
<dbReference type="InterPro" id="IPR042415">
    <property type="entry name" value="CNPY"/>
</dbReference>
<name>A0AAJ7RP15_CEPCN</name>
<evidence type="ECO:0000313" key="6">
    <source>
        <dbReference type="RefSeq" id="XP_024944517.1"/>
    </source>
</evidence>
<dbReference type="GeneID" id="107271576"/>
<comment type="similarity">
    <text evidence="1">Belongs to the canopy family.</text>
</comment>
<dbReference type="KEGG" id="ccin:107271576"/>
<dbReference type="GO" id="GO:0005783">
    <property type="term" value="C:endoplasmic reticulum"/>
    <property type="evidence" value="ECO:0007669"/>
    <property type="project" value="TreeGrafter"/>
</dbReference>
<evidence type="ECO:0000256" key="2">
    <source>
        <dbReference type="SAM" id="MobiDB-lite"/>
    </source>
</evidence>
<evidence type="ECO:0000313" key="5">
    <source>
        <dbReference type="Proteomes" id="UP000694920"/>
    </source>
</evidence>
<keyword evidence="3" id="KW-0732">Signal</keyword>
<gene>
    <name evidence="6" type="primary">LOC107271576</name>
</gene>
<feature type="domain" description="DUF3456" evidence="4">
    <location>
        <begin position="28"/>
        <end position="173"/>
    </location>
</feature>
<dbReference type="AlphaFoldDB" id="A0AAJ7RP15"/>
<keyword evidence="5" id="KW-1185">Reference proteome</keyword>
<feature type="compositionally biased region" description="Acidic residues" evidence="2">
    <location>
        <begin position="177"/>
        <end position="192"/>
    </location>
</feature>
<protein>
    <submittedName>
        <fullName evidence="6">Protein seele</fullName>
    </submittedName>
</protein>
<reference evidence="6" key="1">
    <citation type="submission" date="2025-08" db="UniProtKB">
        <authorList>
            <consortium name="RefSeq"/>
        </authorList>
    </citation>
    <scope>IDENTIFICATION</scope>
</reference>
<accession>A0AAJ7RP15</accession>
<evidence type="ECO:0000259" key="4">
    <source>
        <dbReference type="Pfam" id="PF11938"/>
    </source>
</evidence>
<dbReference type="PANTHER" id="PTHR13341:SF2">
    <property type="entry name" value="PROTEIN SEELE"/>
    <property type="match status" value="1"/>
</dbReference>
<dbReference type="RefSeq" id="XP_024944517.1">
    <property type="nucleotide sequence ID" value="XM_025088749.1"/>
</dbReference>
<organism evidence="5 6">
    <name type="scientific">Cephus cinctus</name>
    <name type="common">Wheat stem sawfly</name>
    <dbReference type="NCBI Taxonomy" id="211228"/>
    <lineage>
        <taxon>Eukaryota</taxon>
        <taxon>Metazoa</taxon>
        <taxon>Ecdysozoa</taxon>
        <taxon>Arthropoda</taxon>
        <taxon>Hexapoda</taxon>
        <taxon>Insecta</taxon>
        <taxon>Pterygota</taxon>
        <taxon>Neoptera</taxon>
        <taxon>Endopterygota</taxon>
        <taxon>Hymenoptera</taxon>
        <taxon>Cephoidea</taxon>
        <taxon>Cephidae</taxon>
        <taxon>Cephus</taxon>
    </lineage>
</organism>
<evidence type="ECO:0000256" key="1">
    <source>
        <dbReference type="ARBA" id="ARBA00007285"/>
    </source>
</evidence>
<dbReference type="Proteomes" id="UP000694920">
    <property type="component" value="Unplaced"/>
</dbReference>
<feature type="region of interest" description="Disordered" evidence="2">
    <location>
        <begin position="177"/>
        <end position="199"/>
    </location>
</feature>
<feature type="signal peptide" evidence="3">
    <location>
        <begin position="1"/>
        <end position="19"/>
    </location>
</feature>
<dbReference type="PANTHER" id="PTHR13341">
    <property type="entry name" value="MIR-INTERACTING SAPOSIN-LIKE PROTEIN"/>
    <property type="match status" value="1"/>
</dbReference>
<dbReference type="InterPro" id="IPR021852">
    <property type="entry name" value="DUF3456"/>
</dbReference>
<proteinExistence type="inferred from homology"/>
<dbReference type="Pfam" id="PF11938">
    <property type="entry name" value="DUF3456"/>
    <property type="match status" value="1"/>
</dbReference>
<evidence type="ECO:0000256" key="3">
    <source>
        <dbReference type="SAM" id="SignalP"/>
    </source>
</evidence>